<protein>
    <submittedName>
        <fullName evidence="1">Uncharacterized protein</fullName>
    </submittedName>
</protein>
<name>A0A1B3ZAP0_9SPHN</name>
<gene>
    <name evidence="1" type="ORF">AWL63_11440</name>
</gene>
<sequence>MNIVQRISCIFGKHHRDRHSVWHDGTSFRGVCKGCRVQMVRDFHGWHVLGKEDQTAAKPGV</sequence>
<dbReference type="RefSeq" id="WP_069205046.1">
    <property type="nucleotide sequence ID" value="NZ_CP014168.1"/>
</dbReference>
<accession>A0A1B3ZAP0</accession>
<reference evidence="1 2" key="1">
    <citation type="submission" date="2016-01" db="EMBL/GenBank/DDBJ databases">
        <title>Complete genome and mega plasmid sequence of Sphingomonas panacis DCY99 elicits systemic resistance in rice to Xanthomonas oryzae.</title>
        <authorList>
            <person name="Kim Y.J."/>
            <person name="Yang D.C."/>
            <person name="Sing P."/>
        </authorList>
    </citation>
    <scope>NUCLEOTIDE SEQUENCE [LARGE SCALE GENOMIC DNA]</scope>
    <source>
        <strain evidence="1 2">DCY99</strain>
    </source>
</reference>
<evidence type="ECO:0000313" key="1">
    <source>
        <dbReference type="EMBL" id="AOH84491.1"/>
    </source>
</evidence>
<organism evidence="1 2">
    <name type="scientific">Sphingomonas panacis</name>
    <dbReference type="NCBI Taxonomy" id="1560345"/>
    <lineage>
        <taxon>Bacteria</taxon>
        <taxon>Pseudomonadati</taxon>
        <taxon>Pseudomonadota</taxon>
        <taxon>Alphaproteobacteria</taxon>
        <taxon>Sphingomonadales</taxon>
        <taxon>Sphingomonadaceae</taxon>
        <taxon>Sphingomonas</taxon>
    </lineage>
</organism>
<dbReference type="STRING" id="1560345.AWL63_11440"/>
<keyword evidence="2" id="KW-1185">Reference proteome</keyword>
<dbReference type="OrthoDB" id="7428895at2"/>
<proteinExistence type="predicted"/>
<dbReference type="KEGG" id="span:AWL63_11440"/>
<dbReference type="AlphaFoldDB" id="A0A1B3ZAP0"/>
<dbReference type="Proteomes" id="UP000094256">
    <property type="component" value="Chromosome"/>
</dbReference>
<dbReference type="EMBL" id="CP014168">
    <property type="protein sequence ID" value="AOH84491.1"/>
    <property type="molecule type" value="Genomic_DNA"/>
</dbReference>
<evidence type="ECO:0000313" key="2">
    <source>
        <dbReference type="Proteomes" id="UP000094256"/>
    </source>
</evidence>